<evidence type="ECO:0000256" key="9">
    <source>
        <dbReference type="ARBA" id="ARBA00022595"/>
    </source>
</evidence>
<evidence type="ECO:0000256" key="17">
    <source>
        <dbReference type="ARBA" id="ARBA00022989"/>
    </source>
</evidence>
<gene>
    <name evidence="29" type="primary">env</name>
</gene>
<accession>A0A023J7X0</accession>
<keyword evidence="16 29" id="KW-0261">Viral envelope protein</keyword>
<evidence type="ECO:0000256" key="4">
    <source>
        <dbReference type="ARBA" id="ARBA00004650"/>
    </source>
</evidence>
<dbReference type="SUPFAM" id="SSF58069">
    <property type="entry name" value="Virus ectodomain"/>
    <property type="match status" value="1"/>
</dbReference>
<evidence type="ECO:0000256" key="7">
    <source>
        <dbReference type="ARBA" id="ARBA00022521"/>
    </source>
</evidence>
<evidence type="ECO:0000256" key="23">
    <source>
        <dbReference type="ARBA" id="ARBA00023288"/>
    </source>
</evidence>
<name>A0A023J7X0_BLV</name>
<evidence type="ECO:0000256" key="24">
    <source>
        <dbReference type="ARBA" id="ARBA00023296"/>
    </source>
</evidence>
<evidence type="ECO:0000313" key="29">
    <source>
        <dbReference type="EMBL" id="AHH24467.1"/>
    </source>
</evidence>
<keyword evidence="17 28" id="KW-1133">Transmembrane helix</keyword>
<dbReference type="GO" id="GO:0055036">
    <property type="term" value="C:virion membrane"/>
    <property type="evidence" value="ECO:0007669"/>
    <property type="project" value="UniProtKB-SubCell"/>
</dbReference>
<keyword evidence="15" id="KW-1043">Host membrane</keyword>
<sequence>MPKERRSRRRPQPIIRWVSLTLTLLALCQPIQTWRCSLSLGNQQWMTIYNQEAKFSISIDQILEAHNQSPFCARSPRYTLDFVNGYPKIYWPPPQGRRRFGARAMVTYDCEPRCPYVGADRFDCPHWDNASQADQGSFYVHHQILFLHLKQCHGIFTLTWEIWGYDPLITFSLHKIPDPPQPDFPQLNSDWVPSVRSWALLLNQTARAFPDCAICWEPSPPWAPEILVYNKTISSSGPGLALPDAQIFWVNTSLFNTTQGWHHPSQRLLFNVSQGNALLLPPISLVNLSTVSSAPPTRVRRSPVAALTLGLALSVGLTGINVAMSALSHQRLTSLIHVLEQDQQRLITAINQTHYNLLNVASVVAQNRRGLDWLYIRLGFQSLCPTINEPCCFLRIQNDSIIRLGDLQPLSQRVSTDWQWPWNWDLGLTAWVRETIHSVLSLFLLALFLLFLAPCLIKCLTSRLLKLLRQAPHFPEISFTPKPDPDYQALLPSAPEIYSHLSPAKPDYINLRPCP</sequence>
<keyword evidence="22" id="KW-0325">Glycoprotein</keyword>
<keyword evidence="19 28" id="KW-0472">Membrane</keyword>
<keyword evidence="6" id="KW-1032">Host cell membrane</keyword>
<keyword evidence="12" id="KW-0732">Signal</keyword>
<keyword evidence="9" id="KW-1162">Viral penetration into host cytoplasm</keyword>
<evidence type="ECO:0000256" key="28">
    <source>
        <dbReference type="SAM" id="Phobius"/>
    </source>
</evidence>
<dbReference type="GO" id="GO:0019031">
    <property type="term" value="C:viral envelope"/>
    <property type="evidence" value="ECO:0007669"/>
    <property type="project" value="UniProtKB-KW"/>
</dbReference>
<keyword evidence="7" id="KW-1169">Fusion of virus membrane with host cell membrane</keyword>
<evidence type="ECO:0000256" key="16">
    <source>
        <dbReference type="ARBA" id="ARBA00022879"/>
    </source>
</evidence>
<dbReference type="PANTHER" id="PTHR10424:SF81">
    <property type="entry name" value="ERVV2 PROTEIN"/>
    <property type="match status" value="1"/>
</dbReference>
<evidence type="ECO:0000256" key="10">
    <source>
        <dbReference type="ARBA" id="ARBA00022685"/>
    </source>
</evidence>
<reference evidence="29" key="1">
    <citation type="submission" date="2013-11" db="EMBL/GenBank/DDBJ databases">
        <title>Detection and molecular characterization of bovine leukemia viruses from Moldova.</title>
        <authorList>
            <person name="Pluta A."/>
            <person name="Moskalik R."/>
            <person name="Balov S."/>
            <person name="Rola-Luszczak M."/>
            <person name="Kuzmak J."/>
        </authorList>
    </citation>
    <scope>NUCLEOTIDE SEQUENCE</scope>
    <source>
        <strain evidence="29">13MD</strain>
    </source>
</reference>
<evidence type="ECO:0000256" key="27">
    <source>
        <dbReference type="ARBA" id="ARBA00029888"/>
    </source>
</evidence>
<protein>
    <recommendedName>
        <fullName evidence="27">Env polyprotein</fullName>
    </recommendedName>
</protein>
<organismHost>
    <name type="scientific">Bos taurus</name>
    <name type="common">Bovine</name>
    <dbReference type="NCBI Taxonomy" id="9913"/>
</organismHost>
<dbReference type="GO" id="GO:0019064">
    <property type="term" value="P:fusion of virus membrane with host plasma membrane"/>
    <property type="evidence" value="ECO:0007669"/>
    <property type="project" value="UniProtKB-KW"/>
</dbReference>
<evidence type="ECO:0000256" key="22">
    <source>
        <dbReference type="ARBA" id="ARBA00023180"/>
    </source>
</evidence>
<keyword evidence="13" id="KW-1161">Viral attachment to host cell</keyword>
<evidence type="ECO:0000256" key="20">
    <source>
        <dbReference type="ARBA" id="ARBA00023139"/>
    </source>
</evidence>
<evidence type="ECO:0000256" key="13">
    <source>
        <dbReference type="ARBA" id="ARBA00022804"/>
    </source>
</evidence>
<dbReference type="GO" id="GO:0046718">
    <property type="term" value="P:symbiont entry into host cell"/>
    <property type="evidence" value="ECO:0007669"/>
    <property type="project" value="UniProtKB-KW"/>
</dbReference>
<evidence type="ECO:0000256" key="6">
    <source>
        <dbReference type="ARBA" id="ARBA00022511"/>
    </source>
</evidence>
<evidence type="ECO:0000256" key="1">
    <source>
        <dbReference type="ARBA" id="ARBA00004402"/>
    </source>
</evidence>
<keyword evidence="24" id="KW-1160">Virus entry into host cell</keyword>
<dbReference type="GO" id="GO:0020002">
    <property type="term" value="C:host cell plasma membrane"/>
    <property type="evidence" value="ECO:0007669"/>
    <property type="project" value="UniProtKB-SubCell"/>
</dbReference>
<keyword evidence="8" id="KW-0945">Host-virus interaction</keyword>
<evidence type="ECO:0000256" key="25">
    <source>
        <dbReference type="ARBA" id="ARBA00024648"/>
    </source>
</evidence>
<organism evidence="29">
    <name type="scientific">Bovine leukemia virus</name>
    <name type="common">BLV</name>
    <dbReference type="NCBI Taxonomy" id="11901"/>
    <lineage>
        <taxon>Viruses</taxon>
        <taxon>Riboviria</taxon>
        <taxon>Pararnavirae</taxon>
        <taxon>Artverviricota</taxon>
        <taxon>Revtraviricetes</taxon>
        <taxon>Ortervirales</taxon>
        <taxon>Retroviridae</taxon>
        <taxon>Orthoretrovirinae</taxon>
        <taxon>Deltaretrovirus</taxon>
        <taxon>Deltaretrovirus bovleu</taxon>
    </lineage>
</organism>
<comment type="subcellular location">
    <subcellularLocation>
        <location evidence="2">Host cell membrane</location>
        <topology evidence="2">Peripheral membrane protein</topology>
    </subcellularLocation>
    <subcellularLocation>
        <location evidence="1">Host cell membrane</location>
        <topology evidence="1">Single-pass type I membrane protein</topology>
    </subcellularLocation>
    <subcellularLocation>
        <location evidence="4">Virion membrane</location>
        <topology evidence="4">Peripheral membrane protein</topology>
    </subcellularLocation>
    <subcellularLocation>
        <location evidence="3">Virion membrane</location>
        <topology evidence="3">Single-pass type I membrane protein</topology>
    </subcellularLocation>
</comment>
<dbReference type="PANTHER" id="PTHR10424">
    <property type="entry name" value="VIRAL ENVELOPE PROTEIN"/>
    <property type="match status" value="1"/>
</dbReference>
<dbReference type="EMBL" id="KF801457">
    <property type="protein sequence ID" value="AHH24467.1"/>
    <property type="molecule type" value="Genomic_DNA"/>
</dbReference>
<dbReference type="InterPro" id="IPR018154">
    <property type="entry name" value="TLV/ENV_coat_polyprotein"/>
</dbReference>
<keyword evidence="23" id="KW-0449">Lipoprotein</keyword>
<dbReference type="GO" id="GO:0019062">
    <property type="term" value="P:virion attachment to host cell"/>
    <property type="evidence" value="ECO:0007669"/>
    <property type="project" value="UniProtKB-KW"/>
</dbReference>
<evidence type="ECO:0000256" key="21">
    <source>
        <dbReference type="ARBA" id="ARBA00023157"/>
    </source>
</evidence>
<evidence type="ECO:0000256" key="2">
    <source>
        <dbReference type="ARBA" id="ARBA00004505"/>
    </source>
</evidence>
<comment type="function">
    <text evidence="25">The transmembrane protein (TM) acts as a class I viral fusion protein. Under the current model, the protein has at least 3 conformational states: pre-fusion native state, pre-hairpin intermediate state, and post-fusion hairpin state. During viral and target cell membrane fusion, the coiled coil regions (heptad repeats) assume a trimer-of-hairpins structure, positioning the fusion peptide in close proximity to the C-terminal region of the ectodomain. The formation of this structure appears to drive apposition and subsequent fusion of viral and target cell membranes. Membranes fusion leads to delivery of the nucleocapsid into the cytoplasm.</text>
</comment>
<keyword evidence="5" id="KW-1168">Fusion of virus membrane with host membrane</keyword>
<evidence type="ECO:0000256" key="12">
    <source>
        <dbReference type="ARBA" id="ARBA00022729"/>
    </source>
</evidence>
<keyword evidence="10" id="KW-0165">Cleavage on pair of basic residues</keyword>
<evidence type="ECO:0000256" key="8">
    <source>
        <dbReference type="ARBA" id="ARBA00022581"/>
    </source>
</evidence>
<proteinExistence type="predicted"/>
<evidence type="ECO:0000256" key="18">
    <source>
        <dbReference type="ARBA" id="ARBA00023054"/>
    </source>
</evidence>
<keyword evidence="14" id="KW-0946">Virion</keyword>
<evidence type="ECO:0000256" key="11">
    <source>
        <dbReference type="ARBA" id="ARBA00022692"/>
    </source>
</evidence>
<evidence type="ECO:0000256" key="26">
    <source>
        <dbReference type="ARBA" id="ARBA00025621"/>
    </source>
</evidence>
<dbReference type="Gene3D" id="1.10.287.210">
    <property type="match status" value="1"/>
</dbReference>
<evidence type="ECO:0000256" key="14">
    <source>
        <dbReference type="ARBA" id="ARBA00022844"/>
    </source>
</evidence>
<keyword evidence="21" id="KW-1015">Disulfide bond</keyword>
<evidence type="ECO:0000256" key="19">
    <source>
        <dbReference type="ARBA" id="ARBA00023136"/>
    </source>
</evidence>
<evidence type="ECO:0000256" key="15">
    <source>
        <dbReference type="ARBA" id="ARBA00022870"/>
    </source>
</evidence>
<feature type="transmembrane region" description="Helical" evidence="28">
    <location>
        <begin position="439"/>
        <end position="460"/>
    </location>
</feature>
<keyword evidence="20" id="KW-0564">Palmitate</keyword>
<evidence type="ECO:0000256" key="5">
    <source>
        <dbReference type="ARBA" id="ARBA00022506"/>
    </source>
</evidence>
<keyword evidence="11 28" id="KW-0812">Transmembrane</keyword>
<evidence type="ECO:0000256" key="3">
    <source>
        <dbReference type="ARBA" id="ARBA00004563"/>
    </source>
</evidence>
<keyword evidence="18" id="KW-0175">Coiled coil</keyword>
<comment type="function">
    <text evidence="26">The surface protein (SU) attaches the virus to the host cell by binding to its receptor. This interaction triggers the refolding of the transmembrane protein (TM) and is thought to activate its fusogenic potential by unmasking its fusion peptide. Fusion occurs at the host cell plasma membrane.</text>
</comment>
<dbReference type="Pfam" id="PF00429">
    <property type="entry name" value="TLV_coat"/>
    <property type="match status" value="1"/>
</dbReference>